<dbReference type="PANTHER" id="PTHR34826:SF2">
    <property type="entry name" value="UPF0590 PROTEIN C409.17C"/>
    <property type="match status" value="1"/>
</dbReference>
<keyword evidence="3" id="KW-1185">Reference proteome</keyword>
<evidence type="ECO:0000313" key="3">
    <source>
        <dbReference type="Proteomes" id="UP000649328"/>
    </source>
</evidence>
<dbReference type="OrthoDB" id="2119945at2759"/>
<comment type="caution">
    <text evidence="2">The sequence shown here is derived from an EMBL/GenBank/DDBJ whole genome shotgun (WGS) entry which is preliminary data.</text>
</comment>
<reference evidence="2" key="1">
    <citation type="submission" date="2020-10" db="EMBL/GenBank/DDBJ databases">
        <title>The Whole-Genome Sequence of Metschnikowia persimmonesis, a Novel Endophytic Yeast Species Isolated from Medicinal Plant Diospyros kaki Thumb.</title>
        <authorList>
            <person name="Rahmat E."/>
            <person name="Kang Y."/>
        </authorList>
    </citation>
    <scope>NUCLEOTIDE SEQUENCE</scope>
    <source>
        <strain evidence="2">KIOM G15050</strain>
    </source>
</reference>
<dbReference type="EMBL" id="JACBPP010000001">
    <property type="protein sequence ID" value="KAF8005004.1"/>
    <property type="molecule type" value="Genomic_DNA"/>
</dbReference>
<proteinExistence type="predicted"/>
<accession>A0A8H7GWF3</accession>
<dbReference type="Proteomes" id="UP000649328">
    <property type="component" value="Unassembled WGS sequence"/>
</dbReference>
<organism evidence="2 3">
    <name type="scientific">Metschnikowia pulcherrima</name>
    <dbReference type="NCBI Taxonomy" id="27326"/>
    <lineage>
        <taxon>Eukaryota</taxon>
        <taxon>Fungi</taxon>
        <taxon>Dikarya</taxon>
        <taxon>Ascomycota</taxon>
        <taxon>Saccharomycotina</taxon>
        <taxon>Pichiomycetes</taxon>
        <taxon>Metschnikowiaceae</taxon>
        <taxon>Metschnikowia</taxon>
    </lineage>
</organism>
<evidence type="ECO:0000313" key="2">
    <source>
        <dbReference type="EMBL" id="KAF8005004.1"/>
    </source>
</evidence>
<dbReference type="AlphaFoldDB" id="A0A8H7GWF3"/>
<gene>
    <name evidence="2" type="ORF">HF325_000461</name>
</gene>
<name>A0A8H7GWF3_9ASCO</name>
<dbReference type="Pfam" id="PF08588">
    <property type="entry name" value="Duc1"/>
    <property type="match status" value="1"/>
</dbReference>
<sequence>MPVKKRLLIQAGSINDQNKTVPVNTGNFVDVTTDLGVFSVSVYIRNFDGSSKHRENSLYNALDETTLDGTTTTQESESEGQVQTELPNLRILIKFQPNADIKGSNLFFGNECSVPVKEYVPTTLMSTGLRFFKWFLNPTIESDLYGDRPFIYGLALNSFSKMGIADRPQAAFFE</sequence>
<feature type="domain" description="Domain of unknown function at the cortex 1" evidence="1">
    <location>
        <begin position="6"/>
        <end position="166"/>
    </location>
</feature>
<dbReference type="InterPro" id="IPR013897">
    <property type="entry name" value="Duc1"/>
</dbReference>
<evidence type="ECO:0000259" key="1">
    <source>
        <dbReference type="Pfam" id="PF08588"/>
    </source>
</evidence>
<protein>
    <recommendedName>
        <fullName evidence="1">Domain of unknown function at the cortex 1 domain-containing protein</fullName>
    </recommendedName>
</protein>
<dbReference type="PANTHER" id="PTHR34826">
    <property type="entry name" value="UPF0590 PROTEIN C409.17C"/>
    <property type="match status" value="1"/>
</dbReference>